<name>A0A4Q5E6R5_BACUN</name>
<accession>A0A4Q5E6R5</accession>
<organism evidence="3 4">
    <name type="scientific">Bacteroides uniformis</name>
    <dbReference type="NCBI Taxonomy" id="820"/>
    <lineage>
        <taxon>Bacteria</taxon>
        <taxon>Pseudomonadati</taxon>
        <taxon>Bacteroidota</taxon>
        <taxon>Bacteroidia</taxon>
        <taxon>Bacteroidales</taxon>
        <taxon>Bacteroidaceae</taxon>
        <taxon>Bacteroides</taxon>
    </lineage>
</organism>
<dbReference type="InterPro" id="IPR004805">
    <property type="entry name" value="DnaE2/DnaE/PolC"/>
</dbReference>
<reference evidence="3 4" key="1">
    <citation type="journal article" date="2019" name="Nat. Med.">
        <title>A library of human gut bacterial isolates paired with longitudinal multiomics data enables mechanistic microbiome research.</title>
        <authorList>
            <person name="Poyet M."/>
            <person name="Groussin M."/>
            <person name="Gibbons S.M."/>
            <person name="Avila-Pacheco J."/>
            <person name="Jiang X."/>
            <person name="Kearney S.M."/>
            <person name="Perrotta A.R."/>
            <person name="Berdy B."/>
            <person name="Zhao S."/>
            <person name="Lieberman T.D."/>
            <person name="Swanson P.K."/>
            <person name="Smith M."/>
            <person name="Roesemann S."/>
            <person name="Alexander J.E."/>
            <person name="Rich S.A."/>
            <person name="Livny J."/>
            <person name="Vlamakis H."/>
            <person name="Clish C."/>
            <person name="Bullock K."/>
            <person name="Deik A."/>
            <person name="Scott J."/>
            <person name="Pierce K.A."/>
            <person name="Xavier R.J."/>
            <person name="Alm E.J."/>
        </authorList>
    </citation>
    <scope>NUCLEOTIDE SEQUENCE [LARGE SCALE GENOMIC DNA]</scope>
    <source>
        <strain evidence="3 4">BIOML-A6</strain>
    </source>
</reference>
<evidence type="ECO:0000259" key="2">
    <source>
        <dbReference type="SMART" id="SM00481"/>
    </source>
</evidence>
<dbReference type="InterPro" id="IPR003141">
    <property type="entry name" value="Pol/His_phosphatase_N"/>
</dbReference>
<evidence type="ECO:0000313" key="3">
    <source>
        <dbReference type="EMBL" id="KAB4241635.1"/>
    </source>
</evidence>
<evidence type="ECO:0000313" key="4">
    <source>
        <dbReference type="Proteomes" id="UP000431575"/>
    </source>
</evidence>
<dbReference type="PANTHER" id="PTHR32294">
    <property type="entry name" value="DNA POLYMERASE III SUBUNIT ALPHA"/>
    <property type="match status" value="1"/>
</dbReference>
<dbReference type="Pfam" id="PF07733">
    <property type="entry name" value="DNA_pol3_alpha"/>
    <property type="match status" value="1"/>
</dbReference>
<feature type="domain" description="Polymerase/histidinol phosphatase N-terminal" evidence="2">
    <location>
        <begin position="108"/>
        <end position="175"/>
    </location>
</feature>
<dbReference type="PANTHER" id="PTHR32294:SF0">
    <property type="entry name" value="DNA POLYMERASE III SUBUNIT ALPHA"/>
    <property type="match status" value="1"/>
</dbReference>
<dbReference type="EMBL" id="WCTM01000007">
    <property type="protein sequence ID" value="KAB4241635.1"/>
    <property type="molecule type" value="Genomic_DNA"/>
</dbReference>
<dbReference type="Gene3D" id="3.20.20.140">
    <property type="entry name" value="Metal-dependent hydrolases"/>
    <property type="match status" value="1"/>
</dbReference>
<sequence length="585" mass="67690">MIRELFAWLDAQNIDYKPVDTEVAELPGFGKLFMADLSDVDSIFRGEGDNLAFNLMESSEVLQEEGIYHVAFPFGRNWYYYDLRENFRFHILKYVGRPKTPRHDIPFVNLGIHTPYELLNASGALETWSRKAKWLGQTAVGICDRNTMAATLNLQKACAQAGLKHVFGYSLAMEHDGEPVDIKIYALTDEGLHNLLRIQRAVMVDSEKHVLTYDRLLTCAAGCALVFATRSVFWMTAHPGHLKRLQQGFEAVYYQVDGSEYKADRIDRERLQALKHYFGKCYAPVTDTFTVEPVLIADCHYPDRDEANSKIVLNKIASGAAHEQSDDLYFKSVDEHYDTLRPLFSEGWDFDALFRRMCRHTVEIAERADAAFETGRMFMPEYRMRPEERERYGDRRTMFLRLLEEGLLRKVPDAGRKRYRERLDEEVYIIESTDNVDYFLVQWDMVREAHRRGIATGIGRGSAGGSLVSYLLDITSIDPLKYDLIFSRFLVPERCGLNWKEEITVLAPDVILQRGESYVELTMDDVTCRLCADARLRVIRDGKELTIYADELIRGDEILFDRRDLLWNLKDFETHEPELRTPQPL</sequence>
<dbReference type="GO" id="GO:0008408">
    <property type="term" value="F:3'-5' exonuclease activity"/>
    <property type="evidence" value="ECO:0007669"/>
    <property type="project" value="InterPro"/>
</dbReference>
<dbReference type="AlphaFoldDB" id="A0A4Q5E6R5"/>
<gene>
    <name evidence="3" type="ORF">GAP41_12895</name>
</gene>
<dbReference type="Proteomes" id="UP000431575">
    <property type="component" value="Unassembled WGS sequence"/>
</dbReference>
<protein>
    <recommendedName>
        <fullName evidence="1">DNA polymerase III subunit alpha</fullName>
    </recommendedName>
</protein>
<dbReference type="SMART" id="SM00481">
    <property type="entry name" value="POLIIIAc"/>
    <property type="match status" value="1"/>
</dbReference>
<dbReference type="InterPro" id="IPR004013">
    <property type="entry name" value="PHP_dom"/>
</dbReference>
<dbReference type="Pfam" id="PF02811">
    <property type="entry name" value="PHP"/>
    <property type="match status" value="1"/>
</dbReference>
<comment type="caution">
    <text evidence="3">The sequence shown here is derived from an EMBL/GenBank/DDBJ whole genome shotgun (WGS) entry which is preliminary data.</text>
</comment>
<dbReference type="RefSeq" id="WP_130081232.1">
    <property type="nucleotide sequence ID" value="NZ_RCXX01000007.1"/>
</dbReference>
<evidence type="ECO:0000256" key="1">
    <source>
        <dbReference type="ARBA" id="ARBA00019114"/>
    </source>
</evidence>
<dbReference type="InterPro" id="IPR011708">
    <property type="entry name" value="DNA_pol3_alpha_NTPase_dom"/>
</dbReference>
<dbReference type="GO" id="GO:0006260">
    <property type="term" value="P:DNA replication"/>
    <property type="evidence" value="ECO:0007669"/>
    <property type="project" value="InterPro"/>
</dbReference>
<proteinExistence type="predicted"/>